<dbReference type="InterPro" id="IPR009752">
    <property type="entry name" value="Phage_Mu_GpJ"/>
</dbReference>
<evidence type="ECO:0000313" key="2">
    <source>
        <dbReference type="Proteomes" id="UP000268879"/>
    </source>
</evidence>
<dbReference type="Pfam" id="PF07030">
    <property type="entry name" value="Phage_Mu_Gp36"/>
    <property type="match status" value="1"/>
</dbReference>
<proteinExistence type="predicted"/>
<protein>
    <submittedName>
        <fullName evidence="1">Hypothetical bacteriophage protein</fullName>
    </submittedName>
</protein>
<dbReference type="Proteomes" id="UP000268879">
    <property type="component" value="Chromosome"/>
</dbReference>
<accession>A0A3S4VL99</accession>
<evidence type="ECO:0000313" key="1">
    <source>
        <dbReference type="EMBL" id="VEI30329.1"/>
    </source>
</evidence>
<dbReference type="RefSeq" id="WP_126470426.1">
    <property type="nucleotide sequence ID" value="NZ_LR134481.1"/>
</dbReference>
<gene>
    <name evidence="1" type="ORF">NCTC10665_00865</name>
</gene>
<name>A0A3S4VL99_HAEPA</name>
<reference evidence="1 2" key="1">
    <citation type="submission" date="2018-12" db="EMBL/GenBank/DDBJ databases">
        <authorList>
            <consortium name="Pathogen Informatics"/>
        </authorList>
    </citation>
    <scope>NUCLEOTIDE SEQUENCE [LARGE SCALE GENOMIC DNA]</scope>
    <source>
        <strain evidence="1 2">NCTC10665</strain>
    </source>
</reference>
<dbReference type="AlphaFoldDB" id="A0A3S4VL99"/>
<sequence length="144" mass="16173">MYITAQDLEDVMSESTLIALSNDTSRATTANQMTLDKACEYATETVDGYLRSRYVLPLNQVPTLVRNICLQIARHWLYSRRPDGKGFPDNVRETYAQALKDLERIQSGKLHLGLTEIGSAADDNYPTALKFNARAPQKLDLTGY</sequence>
<organism evidence="1 2">
    <name type="scientific">Haemophilus parainfluenzae</name>
    <dbReference type="NCBI Taxonomy" id="729"/>
    <lineage>
        <taxon>Bacteria</taxon>
        <taxon>Pseudomonadati</taxon>
        <taxon>Pseudomonadota</taxon>
        <taxon>Gammaproteobacteria</taxon>
        <taxon>Pasteurellales</taxon>
        <taxon>Pasteurellaceae</taxon>
        <taxon>Haemophilus</taxon>
    </lineage>
</organism>
<dbReference type="EMBL" id="LR134481">
    <property type="protein sequence ID" value="VEI30329.1"/>
    <property type="molecule type" value="Genomic_DNA"/>
</dbReference>